<dbReference type="InterPro" id="IPR050270">
    <property type="entry name" value="DegV_domain_contain"/>
</dbReference>
<dbReference type="NCBIfam" id="TIGR00762">
    <property type="entry name" value="DegV"/>
    <property type="match status" value="1"/>
</dbReference>
<name>A0ABS8FU44_9FIRM</name>
<dbReference type="Pfam" id="PF02645">
    <property type="entry name" value="DegV"/>
    <property type="match status" value="1"/>
</dbReference>
<evidence type="ECO:0000256" key="1">
    <source>
        <dbReference type="ARBA" id="ARBA00003238"/>
    </source>
</evidence>
<sequence>MRDYVITVNSTVDVPKEWLEERHVPVIPLKYTIDGETYTDMEGLSAKEFFAKLREGKMSVTSQVNPEEAADMLEPFVKEGKDVLHLGFSSGLSGTLNSMRIAGQMLEEKYPGSKVIVVDTLCACLGEAMLLYYALKEKEKGKTIEEVAQWAEENKLHICHDVTVDDLNHLHRGGRVSKTTAVLGTLVQIKPIIHMDNEGKLQVIGKERGRKKSLNRIVDMAAEQAKGYDNEIIMITHGDCLEDAEYVAKLVREKMGIDNIMINNIGTVIGSHTGPGVVAVFCVGDHR</sequence>
<dbReference type="InterPro" id="IPR043168">
    <property type="entry name" value="DegV_C"/>
</dbReference>
<dbReference type="Proteomes" id="UP001198151">
    <property type="component" value="Unassembled WGS sequence"/>
</dbReference>
<dbReference type="PANTHER" id="PTHR33434:SF3">
    <property type="entry name" value="DEGV DOMAIN-CONTAINING PROTEIN YITS"/>
    <property type="match status" value="1"/>
</dbReference>
<keyword evidence="2" id="KW-0446">Lipid-binding</keyword>
<protein>
    <submittedName>
        <fullName evidence="3">DegV family protein</fullName>
    </submittedName>
</protein>
<dbReference type="SUPFAM" id="SSF82549">
    <property type="entry name" value="DAK1/DegV-like"/>
    <property type="match status" value="1"/>
</dbReference>
<reference evidence="3 4" key="1">
    <citation type="submission" date="2021-10" db="EMBL/GenBank/DDBJ databases">
        <title>Anaerobic single-cell dispensing facilitates the cultivation of human gut bacteria.</title>
        <authorList>
            <person name="Afrizal A."/>
        </authorList>
    </citation>
    <scope>NUCLEOTIDE SEQUENCE [LARGE SCALE GENOMIC DNA]</scope>
    <source>
        <strain evidence="3 4">CLA-AA-H200</strain>
    </source>
</reference>
<comment type="function">
    <text evidence="1">May bind long-chain fatty acids, such as palmitate, and may play a role in lipid transport or fatty acid metabolism.</text>
</comment>
<accession>A0ABS8FU44</accession>
<dbReference type="InterPro" id="IPR003797">
    <property type="entry name" value="DegV"/>
</dbReference>
<dbReference type="PROSITE" id="PS51482">
    <property type="entry name" value="DEGV"/>
    <property type="match status" value="1"/>
</dbReference>
<evidence type="ECO:0000256" key="2">
    <source>
        <dbReference type="ARBA" id="ARBA00023121"/>
    </source>
</evidence>
<dbReference type="Gene3D" id="3.40.50.10440">
    <property type="entry name" value="Dihydroxyacetone kinase, domain 1"/>
    <property type="match status" value="1"/>
</dbReference>
<keyword evidence="4" id="KW-1185">Reference proteome</keyword>
<dbReference type="Gene3D" id="3.30.1180.10">
    <property type="match status" value="1"/>
</dbReference>
<evidence type="ECO:0000313" key="3">
    <source>
        <dbReference type="EMBL" id="MCC2253566.1"/>
    </source>
</evidence>
<dbReference type="Gene3D" id="2.20.28.50">
    <property type="entry name" value="degv family protein"/>
    <property type="match status" value="1"/>
</dbReference>
<gene>
    <name evidence="3" type="ORF">LKD70_03785</name>
</gene>
<proteinExistence type="predicted"/>
<comment type="caution">
    <text evidence="3">The sequence shown here is derived from an EMBL/GenBank/DDBJ whole genome shotgun (WGS) entry which is preliminary data.</text>
</comment>
<evidence type="ECO:0000313" key="4">
    <source>
        <dbReference type="Proteomes" id="UP001198151"/>
    </source>
</evidence>
<dbReference type="EMBL" id="JAJEQX010000004">
    <property type="protein sequence ID" value="MCC2253566.1"/>
    <property type="molecule type" value="Genomic_DNA"/>
</dbReference>
<dbReference type="PANTHER" id="PTHR33434">
    <property type="entry name" value="DEGV DOMAIN-CONTAINING PROTEIN DR_1986-RELATED"/>
    <property type="match status" value="1"/>
</dbReference>
<dbReference type="RefSeq" id="WP_227706707.1">
    <property type="nucleotide sequence ID" value="NZ_JAJEQX010000004.1"/>
</dbReference>
<organism evidence="3 4">
    <name type="scientific">Ruminococcus turbiniformis</name>
    <dbReference type="NCBI Taxonomy" id="2881258"/>
    <lineage>
        <taxon>Bacteria</taxon>
        <taxon>Bacillati</taxon>
        <taxon>Bacillota</taxon>
        <taxon>Clostridia</taxon>
        <taxon>Eubacteriales</taxon>
        <taxon>Oscillospiraceae</taxon>
        <taxon>Ruminococcus</taxon>
    </lineage>
</organism>